<dbReference type="EMBL" id="AP022870">
    <property type="protein sequence ID" value="BCB81181.1"/>
    <property type="molecule type" value="Genomic_DNA"/>
</dbReference>
<reference evidence="2 3" key="1">
    <citation type="submission" date="2020-03" db="EMBL/GenBank/DDBJ databases">
        <title>Whole genome shotgun sequence of Phytohabitans flavus NBRC 107702.</title>
        <authorList>
            <person name="Komaki H."/>
            <person name="Tamura T."/>
        </authorList>
    </citation>
    <scope>NUCLEOTIDE SEQUENCE [LARGE SCALE GENOMIC DNA]</scope>
    <source>
        <strain evidence="2 3">NBRC 107702</strain>
    </source>
</reference>
<dbReference type="AlphaFoldDB" id="A0A6F8Y5E6"/>
<sequence>MGDAITVQRDGEAAWHHQLARIPFDRVVHISGVSAGGVAAAVARFGDLPAAIVVAPSADGSVAAFVGEVLDALDVVARQLLPGWLPEVDELDGSQGAALTAIRAVATERARAAGYASVFLADLAERALTGRPSRARLRPEVRIAGLARIVATGFQRDRLVLAISTETKPGQTPANNIVVAASEWLADRGHLGVWLTGAESPDPERLGTVCMTPVPHEADLASTRANPGRVATIPGRPHPRSGVEAALEAVLARQKWAYGRIWNGTYQPTLLRSPIRPDLLWPAERVVVELDGLEHCRPAQYDSDRVRDVQLQLDGYAVLRFTNARVMHDVQAIAAQIEHLIRARRHDMAKGPHSG</sequence>
<dbReference type="InterPro" id="IPR011335">
    <property type="entry name" value="Restrct_endonuc-II-like"/>
</dbReference>
<gene>
    <name evidence="2" type="ORF">Pflav_075910</name>
</gene>
<dbReference type="RefSeq" id="WP_173041118.1">
    <property type="nucleotide sequence ID" value="NZ_AP022870.1"/>
</dbReference>
<proteinExistence type="predicted"/>
<evidence type="ECO:0000313" key="3">
    <source>
        <dbReference type="Proteomes" id="UP000502508"/>
    </source>
</evidence>
<dbReference type="Proteomes" id="UP000502508">
    <property type="component" value="Chromosome"/>
</dbReference>
<dbReference type="InterPro" id="IPR047216">
    <property type="entry name" value="Endonuclease_DUF559_bact"/>
</dbReference>
<name>A0A6F8Y5E6_9ACTN</name>
<accession>A0A6F8Y5E6</accession>
<evidence type="ECO:0000259" key="1">
    <source>
        <dbReference type="Pfam" id="PF04480"/>
    </source>
</evidence>
<protein>
    <recommendedName>
        <fullName evidence="1">DUF559 domain-containing protein</fullName>
    </recommendedName>
</protein>
<keyword evidence="3" id="KW-1185">Reference proteome</keyword>
<reference evidence="2 3" key="2">
    <citation type="submission" date="2020-03" db="EMBL/GenBank/DDBJ databases">
        <authorList>
            <person name="Ichikawa N."/>
            <person name="Kimura A."/>
            <person name="Kitahashi Y."/>
            <person name="Uohara A."/>
        </authorList>
    </citation>
    <scope>NUCLEOTIDE SEQUENCE [LARGE SCALE GENOMIC DNA]</scope>
    <source>
        <strain evidence="2 3">NBRC 107702</strain>
    </source>
</reference>
<feature type="domain" description="DUF559" evidence="1">
    <location>
        <begin position="283"/>
        <end position="340"/>
    </location>
</feature>
<dbReference type="InterPro" id="IPR007569">
    <property type="entry name" value="DUF559"/>
</dbReference>
<organism evidence="2 3">
    <name type="scientific">Phytohabitans flavus</name>
    <dbReference type="NCBI Taxonomy" id="1076124"/>
    <lineage>
        <taxon>Bacteria</taxon>
        <taxon>Bacillati</taxon>
        <taxon>Actinomycetota</taxon>
        <taxon>Actinomycetes</taxon>
        <taxon>Micromonosporales</taxon>
        <taxon>Micromonosporaceae</taxon>
    </lineage>
</organism>
<dbReference type="KEGG" id="pfla:Pflav_075910"/>
<dbReference type="PANTHER" id="PTHR38590:SF1">
    <property type="entry name" value="BLL0828 PROTEIN"/>
    <property type="match status" value="1"/>
</dbReference>
<dbReference type="SUPFAM" id="SSF52980">
    <property type="entry name" value="Restriction endonuclease-like"/>
    <property type="match status" value="1"/>
</dbReference>
<dbReference type="PANTHER" id="PTHR38590">
    <property type="entry name" value="BLL0828 PROTEIN"/>
    <property type="match status" value="1"/>
</dbReference>
<dbReference type="Pfam" id="PF04480">
    <property type="entry name" value="DUF559"/>
    <property type="match status" value="1"/>
</dbReference>
<evidence type="ECO:0000313" key="2">
    <source>
        <dbReference type="EMBL" id="BCB81181.1"/>
    </source>
</evidence>
<dbReference type="Gene3D" id="3.40.960.10">
    <property type="entry name" value="VSR Endonuclease"/>
    <property type="match status" value="1"/>
</dbReference>